<dbReference type="GeneID" id="14918927"/>
<evidence type="ECO:0000313" key="6">
    <source>
        <dbReference type="EMBL" id="ELR18135.1"/>
    </source>
</evidence>
<dbReference type="KEGG" id="acan:ACA1_368670"/>
<keyword evidence="3" id="KW-0496">Mitochondrion</keyword>
<dbReference type="GO" id="GO:0032543">
    <property type="term" value="P:mitochondrial translation"/>
    <property type="evidence" value="ECO:0007669"/>
    <property type="project" value="TreeGrafter"/>
</dbReference>
<feature type="binding site" evidence="4">
    <location>
        <begin position="147"/>
        <end position="152"/>
    </location>
    <ligand>
        <name>GTP</name>
        <dbReference type="ChEBI" id="CHEBI:37565"/>
    </ligand>
</feature>
<gene>
    <name evidence="6" type="ORF">ACA1_368670</name>
</gene>
<keyword evidence="2 3" id="KW-0342">GTP-binding</keyword>
<evidence type="ECO:0000256" key="4">
    <source>
        <dbReference type="PIRSR" id="PIRSR006230-1"/>
    </source>
</evidence>
<organism evidence="6 7">
    <name type="scientific">Acanthamoeba castellanii (strain ATCC 30010 / Neff)</name>
    <dbReference type="NCBI Taxonomy" id="1257118"/>
    <lineage>
        <taxon>Eukaryota</taxon>
        <taxon>Amoebozoa</taxon>
        <taxon>Discosea</taxon>
        <taxon>Longamoebia</taxon>
        <taxon>Centramoebida</taxon>
        <taxon>Acanthamoebidae</taxon>
        <taxon>Acanthamoeba</taxon>
    </lineage>
</organism>
<dbReference type="InterPro" id="IPR023179">
    <property type="entry name" value="GTP-bd_ortho_bundle_sf"/>
</dbReference>
<evidence type="ECO:0000256" key="1">
    <source>
        <dbReference type="ARBA" id="ARBA00022741"/>
    </source>
</evidence>
<feature type="binding site" evidence="4">
    <location>
        <position position="205"/>
    </location>
    <ligand>
        <name>GTP</name>
        <dbReference type="ChEBI" id="CHEBI:37565"/>
    </ligand>
</feature>
<dbReference type="Pfam" id="PF01926">
    <property type="entry name" value="MMR_HSR1"/>
    <property type="match status" value="1"/>
</dbReference>
<evidence type="ECO:0000259" key="5">
    <source>
        <dbReference type="Pfam" id="PF01926"/>
    </source>
</evidence>
<dbReference type="PANTHER" id="PTHR45782:SF4">
    <property type="entry name" value="MITOCHONDRIAL RIBOSOME-ASSOCIATED GTPASE 1"/>
    <property type="match status" value="1"/>
</dbReference>
<dbReference type="STRING" id="1257118.L8GYT9"/>
<dbReference type="PANTHER" id="PTHR45782">
    <property type="entry name" value="MITOCHONDRIAL RIBOSOME-ASSOCIATED GTPASE 1"/>
    <property type="match status" value="1"/>
</dbReference>
<dbReference type="GO" id="GO:0005743">
    <property type="term" value="C:mitochondrial inner membrane"/>
    <property type="evidence" value="ECO:0007669"/>
    <property type="project" value="UniProtKB-SubCell"/>
</dbReference>
<dbReference type="InterPro" id="IPR016478">
    <property type="entry name" value="GTPase_MTG1"/>
</dbReference>
<keyword evidence="7" id="KW-1185">Reference proteome</keyword>
<dbReference type="Proteomes" id="UP000011083">
    <property type="component" value="Unassembled WGS sequence"/>
</dbReference>
<evidence type="ECO:0000256" key="3">
    <source>
        <dbReference type="PIRNR" id="PIRNR006230"/>
    </source>
</evidence>
<dbReference type="VEuPathDB" id="AmoebaDB:ACA1_368670"/>
<feature type="domain" description="G" evidence="5">
    <location>
        <begin position="140"/>
        <end position="212"/>
    </location>
</feature>
<evidence type="ECO:0000313" key="7">
    <source>
        <dbReference type="Proteomes" id="UP000011083"/>
    </source>
</evidence>
<dbReference type="CDD" id="cd01856">
    <property type="entry name" value="YlqF"/>
    <property type="match status" value="1"/>
</dbReference>
<accession>L8GYT9</accession>
<dbReference type="InterPro" id="IPR006073">
    <property type="entry name" value="GTP-bd"/>
</dbReference>
<sequence length="313" mass="34009">MDKMVWRSGRTSFSFAGAVNWFPGHMAKATRLMRERLNSGGVDVVLEVRDARIPFSAANSTLEGVLAQRHIPRILILHKADLTNHNLLPAPGAGKAGKAIQSLIPTALEHYKQHRQRLLGEGADDPSTSCPGYPDKPLTLMIMGLPNVGKSTIINSLRQHCLSDSDKKKRGSQFAKTGPLPGVTRDLTGFKVSSKPLAYLVDTPGVMIPNVENADVGLRLALTGAVKESIVGKQAIADYLLYSLNRLNAWEGYVKAWGLDGPTDDIEHLLRRIAQKTGAKQVEGTDDLEVAAHHFLKRFHAGGFGSLTLDDVP</sequence>
<dbReference type="PIRSF" id="PIRSF006230">
    <property type="entry name" value="MG442"/>
    <property type="match status" value="1"/>
</dbReference>
<keyword evidence="1 3" id="KW-0547">Nucleotide-binding</keyword>
<dbReference type="OrthoDB" id="269151at2759"/>
<dbReference type="RefSeq" id="XP_004340155.1">
    <property type="nucleotide sequence ID" value="XM_004340107.1"/>
</dbReference>
<reference evidence="6 7" key="1">
    <citation type="journal article" date="2013" name="Genome Biol.">
        <title>Genome of Acanthamoeba castellanii highlights extensive lateral gene transfer and early evolution of tyrosine kinase signaling.</title>
        <authorList>
            <person name="Clarke M."/>
            <person name="Lohan A.J."/>
            <person name="Liu B."/>
            <person name="Lagkouvardos I."/>
            <person name="Roy S."/>
            <person name="Zafar N."/>
            <person name="Bertelli C."/>
            <person name="Schilde C."/>
            <person name="Kianianmomeni A."/>
            <person name="Burglin T.R."/>
            <person name="Frech C."/>
            <person name="Turcotte B."/>
            <person name="Kopec K.O."/>
            <person name="Synnott J.M."/>
            <person name="Choo C."/>
            <person name="Paponov I."/>
            <person name="Finkler A."/>
            <person name="Soon Heng Tan C."/>
            <person name="Hutchins A.P."/>
            <person name="Weinmeier T."/>
            <person name="Rattei T."/>
            <person name="Chu J.S."/>
            <person name="Gimenez G."/>
            <person name="Irimia M."/>
            <person name="Rigden D.J."/>
            <person name="Fitzpatrick D.A."/>
            <person name="Lorenzo-Morales J."/>
            <person name="Bateman A."/>
            <person name="Chiu C.H."/>
            <person name="Tang P."/>
            <person name="Hegemann P."/>
            <person name="Fromm H."/>
            <person name="Raoult D."/>
            <person name="Greub G."/>
            <person name="Miranda-Saavedra D."/>
            <person name="Chen N."/>
            <person name="Nash P."/>
            <person name="Ginger M.L."/>
            <person name="Horn M."/>
            <person name="Schaap P."/>
            <person name="Caler L."/>
            <person name="Loftus B."/>
        </authorList>
    </citation>
    <scope>NUCLEOTIDE SEQUENCE [LARGE SCALE GENOMIC DNA]</scope>
    <source>
        <strain evidence="6 7">Neff</strain>
    </source>
</reference>
<protein>
    <recommendedName>
        <fullName evidence="3">Mitochondrial GTPase 1</fullName>
    </recommendedName>
</protein>
<dbReference type="GO" id="GO:0003924">
    <property type="term" value="F:GTPase activity"/>
    <property type="evidence" value="ECO:0007669"/>
    <property type="project" value="TreeGrafter"/>
</dbReference>
<name>L8GYT9_ACACF</name>
<comment type="similarity">
    <text evidence="3">Belongs to the TRAFAC class YlqF/YawG GTPase family. MTG1 subfamily.</text>
</comment>
<dbReference type="AlphaFoldDB" id="L8GYT9"/>
<dbReference type="EMBL" id="KB007960">
    <property type="protein sequence ID" value="ELR18135.1"/>
    <property type="molecule type" value="Genomic_DNA"/>
</dbReference>
<dbReference type="Gene3D" id="3.40.50.300">
    <property type="entry name" value="P-loop containing nucleotide triphosphate hydrolases"/>
    <property type="match status" value="1"/>
</dbReference>
<dbReference type="InterPro" id="IPR027417">
    <property type="entry name" value="P-loop_NTPase"/>
</dbReference>
<proteinExistence type="inferred from homology"/>
<dbReference type="Gene3D" id="1.10.1580.10">
    <property type="match status" value="1"/>
</dbReference>
<dbReference type="GO" id="GO:0005525">
    <property type="term" value="F:GTP binding"/>
    <property type="evidence" value="ECO:0007669"/>
    <property type="project" value="UniProtKB-KW"/>
</dbReference>
<dbReference type="OMA" id="GVLWPKF"/>
<dbReference type="SUPFAM" id="SSF52540">
    <property type="entry name" value="P-loop containing nucleoside triphosphate hydrolases"/>
    <property type="match status" value="1"/>
</dbReference>
<evidence type="ECO:0000256" key="2">
    <source>
        <dbReference type="ARBA" id="ARBA00023134"/>
    </source>
</evidence>
<comment type="subcellular location">
    <subcellularLocation>
        <location evidence="3">Mitochondrion inner membrane</location>
        <topology evidence="3">Peripheral membrane protein</topology>
    </subcellularLocation>
</comment>